<proteinExistence type="predicted"/>
<dbReference type="HOGENOM" id="CLU_019505_4_0_10"/>
<keyword evidence="4" id="KW-1185">Reference proteome</keyword>
<evidence type="ECO:0000313" key="3">
    <source>
        <dbReference type="EMBL" id="ABQ07025.1"/>
    </source>
</evidence>
<dbReference type="SUPFAM" id="SSF69349">
    <property type="entry name" value="Phage fibre proteins"/>
    <property type="match status" value="1"/>
</dbReference>
<evidence type="ECO:0000313" key="4">
    <source>
        <dbReference type="Proteomes" id="UP000006694"/>
    </source>
</evidence>
<dbReference type="GeneID" id="31766934"/>
<gene>
    <name evidence="3" type="ordered locus">Fjoh_4015</name>
</gene>
<feature type="region of interest" description="Disordered" evidence="1">
    <location>
        <begin position="567"/>
        <end position="602"/>
    </location>
</feature>
<reference evidence="3 4" key="1">
    <citation type="journal article" date="2009" name="Appl. Environ. Microbiol.">
        <title>Novel features of the polysaccharide-digesting gliding bacterium Flavobacterium johnsoniae as revealed by genome sequence analysis.</title>
        <authorList>
            <person name="McBride M.J."/>
            <person name="Xie G."/>
            <person name="Martens E.C."/>
            <person name="Lapidus A."/>
            <person name="Henrissat B."/>
            <person name="Rhodes R.G."/>
            <person name="Goltsman E."/>
            <person name="Wang W."/>
            <person name="Xu J."/>
            <person name="Hunnicutt D.W."/>
            <person name="Staroscik A.M."/>
            <person name="Hoover T.R."/>
            <person name="Cheng Y.Q."/>
            <person name="Stein J.L."/>
        </authorList>
    </citation>
    <scope>NUCLEOTIDE SEQUENCE [LARGE SCALE GENOMIC DNA]</scope>
    <source>
        <strain evidence="4">ATCC 17061 / DSM 2064 / JCM 8514 / BCRC 14874 / CCUG 350202 / NBRC 14942 / NCIMB 11054 / UW101</strain>
    </source>
</reference>
<accession>A5FCP7</accession>
<feature type="domain" description="Gp5/Type VI secretion system Vgr protein OB-fold" evidence="2">
    <location>
        <begin position="362"/>
        <end position="435"/>
    </location>
</feature>
<sequence length="602" mass="67725">MSHFSEQVQITIEGFSQNVIYYNLQLSQKMADHHHFSFFWQYTGKPIIEPQDQEKAFSNYIGSEVIFTFKVNGIRLMSKGRITKLGSLDEDGSPAGLQVSGISHTITLDDMPKSRIFLEKNLQQIGLEIFAEESSGEFYQRESIVPTYTKEFKFKTQYNETNFDFLKRLSQRYAQWFYFDGMRMQFGKIKNTNIRLINESSLHNFSIEANLVSQKTSFSGYDYTTASNLKNGAEKTSQGSRDRFASIANFKQPYIVRPGLENGAYTNNAQNKQDIEEMVKMQTAGHDANSIFYSGTSYLPIGLGQTFTIENKTVEHHLLAIEIVHRSEVNGNYTCEFKAIPADVAAPHYTNVNAFAAAESQSAKVIDNNDPEKLGRVKVQYNWYTYASKSEWMRVAQSYGGSGKGNYFKPEIGEEVQVSFEGSNTDCPYVSACFYNGMEKPDFFDPKNLIKGLKMRFGQMLKFVEKAGIWLSDPSGNEIHLDEENKNINATTPETFTIRAKNIVFEATESITVKAGTNILETAGINKTLQVGGILDTSVGGNKILNVIGDYNANVEGDHNSDIKKDYNTASNGTITSSSEESYEIHSKKNIKNNSSENTTQN</sequence>
<dbReference type="Pfam" id="PF05954">
    <property type="entry name" value="Phage_GPD"/>
    <property type="match status" value="1"/>
</dbReference>
<evidence type="ECO:0000259" key="2">
    <source>
        <dbReference type="Pfam" id="PF04717"/>
    </source>
</evidence>
<dbReference type="InterPro" id="IPR006531">
    <property type="entry name" value="Gp5/Vgr_OB"/>
</dbReference>
<dbReference type="OrthoDB" id="727155at2"/>
<dbReference type="AlphaFoldDB" id="A5FCP7"/>
<evidence type="ECO:0000256" key="1">
    <source>
        <dbReference type="SAM" id="MobiDB-lite"/>
    </source>
</evidence>
<dbReference type="SUPFAM" id="SSF69255">
    <property type="entry name" value="gp5 N-terminal domain-like"/>
    <property type="match status" value="1"/>
</dbReference>
<protein>
    <submittedName>
        <fullName evidence="3">Rhs element Vgr protein</fullName>
    </submittedName>
</protein>
<name>A5FCP7_FLAJ1</name>
<dbReference type="RefSeq" id="WP_012025991.1">
    <property type="nucleotide sequence ID" value="NC_009441.1"/>
</dbReference>
<dbReference type="InterPro" id="IPR037026">
    <property type="entry name" value="Vgr_OB-fold_dom_sf"/>
</dbReference>
<dbReference type="KEGG" id="fjo:Fjoh_4015"/>
<organism evidence="3 4">
    <name type="scientific">Flavobacterium johnsoniae (strain ATCC 17061 / DSM 2064 / JCM 8514 / BCRC 14874 / CCUG 350202 / NBRC 14942 / NCIMB 11054 / UW101)</name>
    <name type="common">Cytophaga johnsonae</name>
    <dbReference type="NCBI Taxonomy" id="376686"/>
    <lineage>
        <taxon>Bacteria</taxon>
        <taxon>Pseudomonadati</taxon>
        <taxon>Bacteroidota</taxon>
        <taxon>Flavobacteriia</taxon>
        <taxon>Flavobacteriales</taxon>
        <taxon>Flavobacteriaceae</taxon>
        <taxon>Flavobacterium</taxon>
    </lineage>
</organism>
<dbReference type="Proteomes" id="UP000006694">
    <property type="component" value="Chromosome"/>
</dbReference>
<dbReference type="EMBL" id="CP000685">
    <property type="protein sequence ID" value="ABQ07025.1"/>
    <property type="molecule type" value="Genomic_DNA"/>
</dbReference>
<dbReference type="Gene3D" id="3.55.50.10">
    <property type="entry name" value="Baseplate protein-like domains"/>
    <property type="match status" value="1"/>
</dbReference>
<dbReference type="Pfam" id="PF04717">
    <property type="entry name" value="Phage_base_V"/>
    <property type="match status" value="1"/>
</dbReference>
<dbReference type="Gene3D" id="2.40.50.230">
    <property type="entry name" value="Gp5 N-terminal domain"/>
    <property type="match status" value="1"/>
</dbReference>
<dbReference type="SUPFAM" id="SSF69279">
    <property type="entry name" value="Phage tail proteins"/>
    <property type="match status" value="2"/>
</dbReference>
<dbReference type="eggNOG" id="COG3501">
    <property type="taxonomic scope" value="Bacteria"/>
</dbReference>
<dbReference type="STRING" id="376686.Fjoh_4015"/>